<keyword evidence="2" id="KW-0547">Nucleotide-binding</keyword>
<evidence type="ECO:0000256" key="1">
    <source>
        <dbReference type="ARBA" id="ARBA00008874"/>
    </source>
</evidence>
<dbReference type="InParanoid" id="B8MIC2"/>
<dbReference type="PANTHER" id="PTHR45832:SF22">
    <property type="entry name" value="SERINE_THREONINE-PROTEIN KINASE SAMKA-RELATED"/>
    <property type="match status" value="1"/>
</dbReference>
<comment type="similarity">
    <text evidence="1">Belongs to the protein kinase superfamily. STE Ser/Thr protein kinase family. STE20 subfamily.</text>
</comment>
<dbReference type="InterPro" id="IPR000719">
    <property type="entry name" value="Prot_kinase_dom"/>
</dbReference>
<reference evidence="6" key="1">
    <citation type="journal article" date="2015" name="Genome Announc.">
        <title>Genome sequence of the AIDS-associated pathogen Penicillium marneffei (ATCC18224) and its near taxonomic relative Talaromyces stipitatus (ATCC10500).</title>
        <authorList>
            <person name="Nierman W.C."/>
            <person name="Fedorova-Abrams N.D."/>
            <person name="Andrianopoulos A."/>
        </authorList>
    </citation>
    <scope>NUCLEOTIDE SEQUENCE [LARGE SCALE GENOMIC DNA]</scope>
    <source>
        <strain evidence="6">ATCC 10500 / CBS 375.48 / QM 6759 / NRRL 1006</strain>
    </source>
</reference>
<keyword evidence="5" id="KW-0418">Kinase</keyword>
<organism evidence="5 6">
    <name type="scientific">Talaromyces stipitatus (strain ATCC 10500 / CBS 375.48 / QM 6759 / NRRL 1006)</name>
    <name type="common">Penicillium stipitatum</name>
    <dbReference type="NCBI Taxonomy" id="441959"/>
    <lineage>
        <taxon>Eukaryota</taxon>
        <taxon>Fungi</taxon>
        <taxon>Dikarya</taxon>
        <taxon>Ascomycota</taxon>
        <taxon>Pezizomycotina</taxon>
        <taxon>Eurotiomycetes</taxon>
        <taxon>Eurotiomycetidae</taxon>
        <taxon>Eurotiales</taxon>
        <taxon>Trichocomaceae</taxon>
        <taxon>Talaromyces</taxon>
        <taxon>Talaromyces sect. Talaromyces</taxon>
    </lineage>
</organism>
<dbReference type="SMART" id="SM00220">
    <property type="entry name" value="S_TKc"/>
    <property type="match status" value="1"/>
</dbReference>
<dbReference type="EMBL" id="EQ962657">
    <property type="protein sequence ID" value="EED14606.1"/>
    <property type="molecule type" value="Genomic_DNA"/>
</dbReference>
<dbReference type="PhylomeDB" id="B8MIC2"/>
<evidence type="ECO:0000313" key="5">
    <source>
        <dbReference type="EMBL" id="EED14606.1"/>
    </source>
</evidence>
<dbReference type="GO" id="GO:0005524">
    <property type="term" value="F:ATP binding"/>
    <property type="evidence" value="ECO:0007669"/>
    <property type="project" value="UniProtKB-KW"/>
</dbReference>
<dbReference type="PANTHER" id="PTHR45832">
    <property type="entry name" value="SERINE/THREONINE-PROTEIN KINASE SAMKA-RELATED-RELATED"/>
    <property type="match status" value="1"/>
</dbReference>
<dbReference type="SUPFAM" id="SSF56112">
    <property type="entry name" value="Protein kinase-like (PK-like)"/>
    <property type="match status" value="1"/>
</dbReference>
<dbReference type="VEuPathDB" id="FungiDB:TSTA_040850"/>
<dbReference type="InterPro" id="IPR051931">
    <property type="entry name" value="PAK3-like"/>
</dbReference>
<evidence type="ECO:0000256" key="3">
    <source>
        <dbReference type="ARBA" id="ARBA00022840"/>
    </source>
</evidence>
<proteinExistence type="inferred from homology"/>
<name>B8MIC2_TALSN</name>
<evidence type="ECO:0000313" key="6">
    <source>
        <dbReference type="Proteomes" id="UP000001745"/>
    </source>
</evidence>
<keyword evidence="6" id="KW-1185">Reference proteome</keyword>
<dbReference type="OrthoDB" id="5979581at2759"/>
<dbReference type="AlphaFoldDB" id="B8MIC2"/>
<dbReference type="HOGENOM" id="CLU_076146_0_0_1"/>
<protein>
    <submittedName>
        <fullName evidence="5">Serine/threonine protein kinase, putative</fullName>
    </submittedName>
</protein>
<dbReference type="GeneID" id="8099893"/>
<dbReference type="eggNOG" id="KOG0578">
    <property type="taxonomic scope" value="Eukaryota"/>
</dbReference>
<accession>B8MIC2</accession>
<dbReference type="GO" id="GO:0004674">
    <property type="term" value="F:protein serine/threonine kinase activity"/>
    <property type="evidence" value="ECO:0007669"/>
    <property type="project" value="UniProtKB-KW"/>
</dbReference>
<keyword evidence="5" id="KW-0723">Serine/threonine-protein kinase</keyword>
<dbReference type="STRING" id="441959.B8MIC2"/>
<dbReference type="Proteomes" id="UP000001745">
    <property type="component" value="Unassembled WGS sequence"/>
</dbReference>
<dbReference type="InterPro" id="IPR008271">
    <property type="entry name" value="Ser/Thr_kinase_AS"/>
</dbReference>
<dbReference type="OMA" id="ERCNTKE"/>
<dbReference type="Gene3D" id="1.10.510.10">
    <property type="entry name" value="Transferase(Phosphotransferase) domain 1"/>
    <property type="match status" value="1"/>
</dbReference>
<dbReference type="PROSITE" id="PS00108">
    <property type="entry name" value="PROTEIN_KINASE_ST"/>
    <property type="match status" value="1"/>
</dbReference>
<dbReference type="Pfam" id="PF00069">
    <property type="entry name" value="Pkinase"/>
    <property type="match status" value="1"/>
</dbReference>
<gene>
    <name evidence="5" type="ORF">TSTA_040850</name>
</gene>
<dbReference type="RefSeq" id="XP_002484559.1">
    <property type="nucleotide sequence ID" value="XM_002484514.1"/>
</dbReference>
<evidence type="ECO:0000256" key="2">
    <source>
        <dbReference type="ARBA" id="ARBA00022741"/>
    </source>
</evidence>
<keyword evidence="3" id="KW-0067">ATP-binding</keyword>
<sequence>MASPSPILKLGQCLTGRLGTYTVTKQLGEFIWLGNTKVGETVIIKTARHFRITNEKDILRKFQSKTPHLRPLVDDIIELQDPPAIVLKHLEDDLQTASAAKKLNGKEIKYVSRRVLQALNVLHEDGYVHTDIKIDNVLVNYVPSAQNCSEKRFTDVQLADLESTVHITSRFCEDQDEIGTPIWRSPEAQLGLKWGPPTDIWSLGTLVISMIWGDNFFIFKPKVPRSDDEYELETLAKHHIYFGPFPPSYADLADQETLGVLSLIMNDVPPEKLKPFSLASQREIPKEDKEFILKIMKLDPRDRPTAKELLADEWFNQV</sequence>
<dbReference type="PROSITE" id="PS50011">
    <property type="entry name" value="PROTEIN_KINASE_DOM"/>
    <property type="match status" value="1"/>
</dbReference>
<dbReference type="Gene3D" id="3.30.200.20">
    <property type="entry name" value="Phosphorylase Kinase, domain 1"/>
    <property type="match status" value="1"/>
</dbReference>
<evidence type="ECO:0000259" key="4">
    <source>
        <dbReference type="PROSITE" id="PS50011"/>
    </source>
</evidence>
<keyword evidence="5" id="KW-0808">Transferase</keyword>
<dbReference type="InterPro" id="IPR011009">
    <property type="entry name" value="Kinase-like_dom_sf"/>
</dbReference>
<feature type="domain" description="Protein kinase" evidence="4">
    <location>
        <begin position="1"/>
        <end position="315"/>
    </location>
</feature>